<dbReference type="InterPro" id="IPR036691">
    <property type="entry name" value="Endo/exonu/phosph_ase_sf"/>
</dbReference>
<sequence length="263" mass="29177">MLLCSGHEEENAPHTQRVALMRSKVARNALVEWESHGSRIIKASFKTKKEGIAMNAIQCYAPTNYCNDDNKDQFHENLQSIIAKCPREDLTILMGDLNAKVGIDITGYEALSECFKNSVAFSTSLTFVVGTLLENRYHADNIVMLNRNLILPYGLHGNPKISGGYLIHLNSEYYCLATCLSQWLGRQLPSSTNSGPLSSSSSAGSIGPESGSPNYRKLIHAVLDAKKSALLRSPSVIQFLVSQQRSLTEYKRQTELFCVTMNR</sequence>
<dbReference type="SUPFAM" id="SSF56219">
    <property type="entry name" value="DNase I-like"/>
    <property type="match status" value="1"/>
</dbReference>
<evidence type="ECO:0000313" key="4">
    <source>
        <dbReference type="WBParaSite" id="SCUD_0001954501-mRNA-1"/>
    </source>
</evidence>
<evidence type="ECO:0000313" key="2">
    <source>
        <dbReference type="EMBL" id="VDP69462.1"/>
    </source>
</evidence>
<accession>A0A183KWU8</accession>
<proteinExistence type="predicted"/>
<dbReference type="WBParaSite" id="SCUD_0001954501-mRNA-1">
    <property type="protein sequence ID" value="SCUD_0001954501-mRNA-1"/>
    <property type="gene ID" value="SCUD_0001954501"/>
</dbReference>
<dbReference type="AlphaFoldDB" id="A0A183KWU8"/>
<organism evidence="4">
    <name type="scientific">Schistosoma curassoni</name>
    <dbReference type="NCBI Taxonomy" id="6186"/>
    <lineage>
        <taxon>Eukaryota</taxon>
        <taxon>Metazoa</taxon>
        <taxon>Spiralia</taxon>
        <taxon>Lophotrochozoa</taxon>
        <taxon>Platyhelminthes</taxon>
        <taxon>Trematoda</taxon>
        <taxon>Digenea</taxon>
        <taxon>Strigeidida</taxon>
        <taxon>Schistosomatoidea</taxon>
        <taxon>Schistosomatidae</taxon>
        <taxon>Schistosoma</taxon>
    </lineage>
</organism>
<dbReference type="Pfam" id="PF15289">
    <property type="entry name" value="RFXA_RFXANK_bdg"/>
    <property type="match status" value="1"/>
</dbReference>
<reference evidence="2 3" key="2">
    <citation type="submission" date="2018-11" db="EMBL/GenBank/DDBJ databases">
        <authorList>
            <consortium name="Pathogen Informatics"/>
        </authorList>
    </citation>
    <scope>NUCLEOTIDE SEQUENCE [LARGE SCALE GENOMIC DNA]</scope>
    <source>
        <strain evidence="2">Dakar</strain>
        <strain evidence="3">Dakar, Senegal</strain>
    </source>
</reference>
<dbReference type="InterPro" id="IPR038308">
    <property type="entry name" value="RFXAP_C_sf"/>
</dbReference>
<gene>
    <name evidence="2" type="ORF">SCUD_LOCUS19542</name>
</gene>
<keyword evidence="3" id="KW-1185">Reference proteome</keyword>
<dbReference type="Gene3D" id="6.10.290.30">
    <property type="entry name" value="Regulatory factor X-associated C-terminal binding domain"/>
    <property type="match status" value="1"/>
</dbReference>
<reference evidence="4" key="1">
    <citation type="submission" date="2016-06" db="UniProtKB">
        <authorList>
            <consortium name="WormBaseParasite"/>
        </authorList>
    </citation>
    <scope>IDENTIFICATION</scope>
</reference>
<dbReference type="InterPro" id="IPR029316">
    <property type="entry name" value="RFXAP_RFXANK-bd"/>
</dbReference>
<name>A0A183KWU8_9TREM</name>
<dbReference type="Gene3D" id="3.60.10.10">
    <property type="entry name" value="Endonuclease/exonuclease/phosphatase"/>
    <property type="match status" value="1"/>
</dbReference>
<evidence type="ECO:0000313" key="3">
    <source>
        <dbReference type="Proteomes" id="UP000279833"/>
    </source>
</evidence>
<dbReference type="EMBL" id="UZAK01042715">
    <property type="protein sequence ID" value="VDP69462.1"/>
    <property type="molecule type" value="Genomic_DNA"/>
</dbReference>
<feature type="domain" description="Regulatory factor X-associated protein RFXANK-binding" evidence="1">
    <location>
        <begin position="199"/>
        <end position="252"/>
    </location>
</feature>
<protein>
    <submittedName>
        <fullName evidence="4">RFXA_RFXANK_bdg domain-containing protein</fullName>
    </submittedName>
</protein>
<evidence type="ECO:0000259" key="1">
    <source>
        <dbReference type="Pfam" id="PF15289"/>
    </source>
</evidence>
<dbReference type="Proteomes" id="UP000279833">
    <property type="component" value="Unassembled WGS sequence"/>
</dbReference>